<reference evidence="12" key="1">
    <citation type="submission" date="2022-11" db="UniProtKB">
        <authorList>
            <consortium name="EnsemblMetazoa"/>
        </authorList>
    </citation>
    <scope>IDENTIFICATION</scope>
</reference>
<dbReference type="PANTHER" id="PTHR22906:SF43">
    <property type="entry name" value="PROPERDIN"/>
    <property type="match status" value="1"/>
</dbReference>
<dbReference type="InterPro" id="IPR036383">
    <property type="entry name" value="TSP1_rpt_sf"/>
</dbReference>
<evidence type="ECO:0000256" key="4">
    <source>
        <dbReference type="ARBA" id="ARBA00022692"/>
    </source>
</evidence>
<evidence type="ECO:0000256" key="2">
    <source>
        <dbReference type="ARBA" id="ARBA00004613"/>
    </source>
</evidence>
<evidence type="ECO:0000313" key="12">
    <source>
        <dbReference type="EnsemblMetazoa" id="XP_028518279.1"/>
    </source>
</evidence>
<evidence type="ECO:0000256" key="3">
    <source>
        <dbReference type="ARBA" id="ARBA00022525"/>
    </source>
</evidence>
<dbReference type="InterPro" id="IPR000884">
    <property type="entry name" value="TSP1_rpt"/>
</dbReference>
<keyword evidence="4" id="KW-0812">Transmembrane</keyword>
<dbReference type="RefSeq" id="XP_028518279.1">
    <property type="nucleotide sequence ID" value="XM_028662478.1"/>
</dbReference>
<dbReference type="InterPro" id="IPR006571">
    <property type="entry name" value="TLDc_dom"/>
</dbReference>
<dbReference type="Pfam" id="PF07534">
    <property type="entry name" value="TLD"/>
    <property type="match status" value="1"/>
</dbReference>
<dbReference type="SUPFAM" id="SSF82895">
    <property type="entry name" value="TSP-1 type 1 repeat"/>
    <property type="match status" value="1"/>
</dbReference>
<accession>A0A913YSV8</accession>
<dbReference type="EnsemblMetazoa" id="XM_028662478.1">
    <property type="protein sequence ID" value="XP_028518279.1"/>
    <property type="gene ID" value="LOC114576225"/>
</dbReference>
<dbReference type="GeneID" id="114576225"/>
<dbReference type="Pfam" id="PF00024">
    <property type="entry name" value="PAN_1"/>
    <property type="match status" value="1"/>
</dbReference>
<proteinExistence type="predicted"/>
<dbReference type="KEGG" id="epa:114576225"/>
<dbReference type="PROSITE" id="PS50092">
    <property type="entry name" value="TSP1"/>
    <property type="match status" value="1"/>
</dbReference>
<evidence type="ECO:0000256" key="8">
    <source>
        <dbReference type="ARBA" id="ARBA00023136"/>
    </source>
</evidence>
<sequence length="320" mass="35668">MSTVVVDDIGSCSDKCAATPGCQSINFYMKSSLCELNNKTVENTPSHKVQNNRAVYFKNPDPLPPEPVNGNFTEWSNWTSCSLSCGNGTRYRSRSCTNPAPAHGGKNCTGPYKETKNCNTQSCPVTLKNSVILRFHGSNQYWQDLSGFLSPVLQDASKSRWVRCWRAAFDGWNVTKTFHPKCDKQGPTVTIVRVGSYIFGGYSDVSWDSSNTYASSTKAFLFSLHNTRGYSPVKLPVVKDHQRAIYRCGHYGPIFGAGPSFGVSHDMYISNQASSNTNSYLYVFTYKAPPGCSYYNYCSFYTGNHLFTPNDVEVFYETTN</sequence>
<dbReference type="PRINTS" id="PR01705">
    <property type="entry name" value="TSP1REPEAT"/>
</dbReference>
<dbReference type="FunFam" id="2.20.100.10:FF:000007">
    <property type="entry name" value="Thrombospondin 1"/>
    <property type="match status" value="1"/>
</dbReference>
<evidence type="ECO:0000256" key="5">
    <source>
        <dbReference type="ARBA" id="ARBA00022729"/>
    </source>
</evidence>
<feature type="domain" description="TLDc" evidence="11">
    <location>
        <begin position="131"/>
        <end position="318"/>
    </location>
</feature>
<dbReference type="GO" id="GO:0016020">
    <property type="term" value="C:membrane"/>
    <property type="evidence" value="ECO:0007669"/>
    <property type="project" value="UniProtKB-SubCell"/>
</dbReference>
<evidence type="ECO:0000256" key="1">
    <source>
        <dbReference type="ARBA" id="ARBA00004167"/>
    </source>
</evidence>
<dbReference type="PANTHER" id="PTHR22906">
    <property type="entry name" value="PROPERDIN"/>
    <property type="match status" value="1"/>
</dbReference>
<evidence type="ECO:0000259" key="11">
    <source>
        <dbReference type="PROSITE" id="PS51886"/>
    </source>
</evidence>
<keyword evidence="3" id="KW-0964">Secreted</keyword>
<dbReference type="Pfam" id="PF00090">
    <property type="entry name" value="TSP_1"/>
    <property type="match status" value="1"/>
</dbReference>
<comment type="subcellular location">
    <subcellularLocation>
        <location evidence="1">Membrane</location>
        <topology evidence="1">Single-pass membrane protein</topology>
    </subcellularLocation>
    <subcellularLocation>
        <location evidence="2">Secreted</location>
    </subcellularLocation>
</comment>
<keyword evidence="7" id="KW-1133">Transmembrane helix</keyword>
<keyword evidence="6" id="KW-0677">Repeat</keyword>
<keyword evidence="13" id="KW-1185">Reference proteome</keyword>
<evidence type="ECO:0008006" key="14">
    <source>
        <dbReference type="Google" id="ProtNLM"/>
    </source>
</evidence>
<feature type="domain" description="Apple" evidence="10">
    <location>
        <begin position="1"/>
        <end position="61"/>
    </location>
</feature>
<dbReference type="SMART" id="SM00209">
    <property type="entry name" value="TSP1"/>
    <property type="match status" value="1"/>
</dbReference>
<name>A0A913YSV8_EXADI</name>
<dbReference type="InterPro" id="IPR052065">
    <property type="entry name" value="Compl_asym_regulator"/>
</dbReference>
<dbReference type="PROSITE" id="PS51886">
    <property type="entry name" value="TLDC"/>
    <property type="match status" value="1"/>
</dbReference>
<evidence type="ECO:0000259" key="10">
    <source>
        <dbReference type="PROSITE" id="PS50948"/>
    </source>
</evidence>
<dbReference type="Gene3D" id="3.50.4.10">
    <property type="entry name" value="Hepatocyte Growth Factor"/>
    <property type="match status" value="1"/>
</dbReference>
<evidence type="ECO:0000256" key="6">
    <source>
        <dbReference type="ARBA" id="ARBA00022737"/>
    </source>
</evidence>
<keyword evidence="5" id="KW-0732">Signal</keyword>
<keyword evidence="9" id="KW-1015">Disulfide bond</keyword>
<dbReference type="SUPFAM" id="SSF57414">
    <property type="entry name" value="Hairpin loop containing domain-like"/>
    <property type="match status" value="1"/>
</dbReference>
<evidence type="ECO:0000313" key="13">
    <source>
        <dbReference type="Proteomes" id="UP000887567"/>
    </source>
</evidence>
<evidence type="ECO:0000256" key="9">
    <source>
        <dbReference type="ARBA" id="ARBA00023157"/>
    </source>
</evidence>
<dbReference type="AlphaFoldDB" id="A0A913YSV8"/>
<organism evidence="12 13">
    <name type="scientific">Exaiptasia diaphana</name>
    <name type="common">Tropical sea anemone</name>
    <name type="synonym">Aiptasia pulchella</name>
    <dbReference type="NCBI Taxonomy" id="2652724"/>
    <lineage>
        <taxon>Eukaryota</taxon>
        <taxon>Metazoa</taxon>
        <taxon>Cnidaria</taxon>
        <taxon>Anthozoa</taxon>
        <taxon>Hexacorallia</taxon>
        <taxon>Actiniaria</taxon>
        <taxon>Aiptasiidae</taxon>
        <taxon>Exaiptasia</taxon>
    </lineage>
</organism>
<protein>
    <recommendedName>
        <fullName evidence="14">TLDc domain-containing protein</fullName>
    </recommendedName>
</protein>
<dbReference type="InterPro" id="IPR003609">
    <property type="entry name" value="Pan_app"/>
</dbReference>
<keyword evidence="8" id="KW-0472">Membrane</keyword>
<dbReference type="Proteomes" id="UP000887567">
    <property type="component" value="Unplaced"/>
</dbReference>
<dbReference type="OrthoDB" id="5953547at2759"/>
<evidence type="ECO:0000256" key="7">
    <source>
        <dbReference type="ARBA" id="ARBA00022989"/>
    </source>
</evidence>
<dbReference type="PROSITE" id="PS50948">
    <property type="entry name" value="PAN"/>
    <property type="match status" value="1"/>
</dbReference>
<dbReference type="Gene3D" id="2.20.100.10">
    <property type="entry name" value="Thrombospondin type-1 (TSP1) repeat"/>
    <property type="match status" value="1"/>
</dbReference>